<dbReference type="RefSeq" id="WP_120516973.1">
    <property type="nucleotide sequence ID" value="NZ_QXZY01000007.1"/>
</dbReference>
<dbReference type="PANTHER" id="PTHR30327">
    <property type="entry name" value="UNCHARACTERIZED PROTEIN YQGE"/>
    <property type="match status" value="1"/>
</dbReference>
<dbReference type="InterPro" id="IPR003774">
    <property type="entry name" value="AlgH-like"/>
</dbReference>
<evidence type="ECO:0000256" key="1">
    <source>
        <dbReference type="ARBA" id="ARBA00009600"/>
    </source>
</evidence>
<dbReference type="GO" id="GO:0005829">
    <property type="term" value="C:cytosol"/>
    <property type="evidence" value="ECO:0007669"/>
    <property type="project" value="TreeGrafter"/>
</dbReference>
<sequence>MKPGIFLKSTSLLDNTFFGTSVMYITEYNEKGAMGFVVNKKFSRNLNELEEFKHILPFPIYVGGPVDQEHLYFLHRRPDLVTGGEPVADNVFLGGDFQAAVKLINNNTLTANDIKVFIGYCGWDYRELDQELAEGSWQLLEAGNPFSL</sequence>
<dbReference type="Pfam" id="PF02622">
    <property type="entry name" value="DUF179"/>
    <property type="match status" value="1"/>
</dbReference>
<reference evidence="3" key="1">
    <citation type="submission" date="2018-11" db="EMBL/GenBank/DDBJ databases">
        <title>Chitinophaga lutea sp.nov., isolate from arsenic contaminated soil.</title>
        <authorList>
            <person name="Zong Y."/>
        </authorList>
    </citation>
    <scope>NUCLEOTIDE SEQUENCE [LARGE SCALE GENOMIC DNA]</scope>
    <source>
        <strain evidence="3">YLT18</strain>
    </source>
</reference>
<accession>A0A3N4MFE8</accession>
<comment type="similarity">
    <text evidence="1">Belongs to the UPF0301 (AlgH) family.</text>
</comment>
<name>A0A3N4MFE8_9BACT</name>
<keyword evidence="3" id="KW-1185">Reference proteome</keyword>
<dbReference type="EMBL" id="RMBX01000006">
    <property type="protein sequence ID" value="RPD40716.1"/>
    <property type="molecule type" value="Genomic_DNA"/>
</dbReference>
<dbReference type="OrthoDB" id="9807486at2"/>
<protein>
    <submittedName>
        <fullName evidence="2">YqgE/AlgH family protein</fullName>
    </submittedName>
</protein>
<gene>
    <name evidence="2" type="ORF">EG028_11825</name>
</gene>
<proteinExistence type="inferred from homology"/>
<dbReference type="SUPFAM" id="SSF143456">
    <property type="entry name" value="VC0467-like"/>
    <property type="match status" value="1"/>
</dbReference>
<dbReference type="Proteomes" id="UP000279089">
    <property type="component" value="Unassembled WGS sequence"/>
</dbReference>
<dbReference type="Gene3D" id="3.40.1740.10">
    <property type="entry name" value="VC0467-like"/>
    <property type="match status" value="1"/>
</dbReference>
<organism evidence="2 3">
    <name type="scientific">Chitinophaga barathri</name>
    <dbReference type="NCBI Taxonomy" id="1647451"/>
    <lineage>
        <taxon>Bacteria</taxon>
        <taxon>Pseudomonadati</taxon>
        <taxon>Bacteroidota</taxon>
        <taxon>Chitinophagia</taxon>
        <taxon>Chitinophagales</taxon>
        <taxon>Chitinophagaceae</taxon>
        <taxon>Chitinophaga</taxon>
    </lineage>
</organism>
<comment type="caution">
    <text evidence="2">The sequence shown here is derived from an EMBL/GenBank/DDBJ whole genome shotgun (WGS) entry which is preliminary data.</text>
</comment>
<evidence type="ECO:0000313" key="3">
    <source>
        <dbReference type="Proteomes" id="UP000279089"/>
    </source>
</evidence>
<dbReference type="AlphaFoldDB" id="A0A3N4MFE8"/>
<dbReference type="PANTHER" id="PTHR30327:SF1">
    <property type="entry name" value="UPF0301 PROTEIN YQGE"/>
    <property type="match status" value="1"/>
</dbReference>
<evidence type="ECO:0000313" key="2">
    <source>
        <dbReference type="EMBL" id="RPD40716.1"/>
    </source>
</evidence>